<dbReference type="Proteomes" id="UP000186176">
    <property type="component" value="Unassembled WGS sequence"/>
</dbReference>
<dbReference type="EMBL" id="LRBP01000030">
    <property type="protein sequence ID" value="OII71250.1"/>
    <property type="molecule type" value="Genomic_DNA"/>
</dbReference>
<feature type="transmembrane region" description="Helical" evidence="1">
    <location>
        <begin position="1059"/>
        <end position="1078"/>
    </location>
</feature>
<dbReference type="AlphaFoldDB" id="A0A1J4MAJ7"/>
<keyword evidence="1" id="KW-1133">Transmembrane helix</keyword>
<sequence>MNQDQIRKIYDLIQKGQFQTAVKQSNNLLNRIKLKVKDGNDNSLLQEVILQLISLRGLSYSRIGNVILAEDDINKVMKIKPLNEEIIIIIWHYYVMNGSLLSNNDKLKELANYLYDASSINILSEQFETDILSLLYYLKEFNIMKTICNKYLKRNKNSYFLALNILISFSILQNELYSNQNNNDNHLNINKKEDALLLLLVNKYLSENNNQKIDNLKLYKRRIISMIYLIKLYVFRQNNDIKNYFDCINELIIFMNNLYPCINNEKILILKNLMILQNFEYSLINNNQENYYLINCKNTLVDLIKNFDNNSDLDWDNIRIIKLFIVKIFQEISKLKNTLYDNFTTNINSSLNLQNSQSTQITNTSSFQTQSTIASIYGNLSGNMCLLENDSYSNLLEQILIIVNMNSEEDDDDYYYQGKNRLSLFLLTELKGRIILLELFVELLHCIKVNSIESSEYEYLYDNLLTQVNNEIIRLINSNNENIVVDLKLVLYYYFNSNLYYNEENIIVIILKDLMLLLTENIMELHENKNLDLDFFTSRIQILTIFNQIIPTINNNNQNLLEELMLLDINKILLILKKNLNKDITNYFSKNNSLKLSYIRFMISISIYCLSISNNNIEDSQINSTGICIFILSFVNNYIIECKVDYLVNNLLSEILPILGLFSISHNIRNNILRIKRSQIATLNVYGNYLEMISCPFIDCMNNSIKNSDFNFSSLYSLKNKPIKDNSTLAFDNNVKILFNSYFDIYNELRETCIESLRENSFSLDNLFEACKITQDISSNYTLEMLFSVDFLNSIFSIFLVALSLKKNDCLDSILNLFNGYKPIIIHFMGVNIDNIMDNFDSLSIIKQDLSPIITYYTPIYKVDYSFNMVSKDLFPKSLFKYSDNINIIELENIISIPKFNIEILKLVNGVPKLKYILIQKLKIWFTPLLLLSNLTSSKNQMDISQFNSIIDSLKNHIFSSKYSHLISEFDLELFNNINLPLMNFLFNIMNINTNSDLNSNSLSHQINKDNIELLNNFINTKTSEFSNKNIIQKIDKIIEINGNNQLTYCMLQNLIERINCFIFGPSLIITLIQYWLICNFSKKQINSMYKLLNNSHIKIIQEIYDHFKELLNNFNGTVEINVYHKLCDMFNLNNYDHLKNQSFNLSGEKMTNSQLVTLKNTSNILEFIINSLSNSFK</sequence>
<keyword evidence="1" id="KW-0812">Transmembrane</keyword>
<evidence type="ECO:0000313" key="3">
    <source>
        <dbReference type="Proteomes" id="UP000186176"/>
    </source>
</evidence>
<keyword evidence="3" id="KW-1185">Reference proteome</keyword>
<dbReference type="OrthoDB" id="341448at2759"/>
<comment type="caution">
    <text evidence="2">The sequence shown here is derived from an EMBL/GenBank/DDBJ whole genome shotgun (WGS) entry which is preliminary data.</text>
</comment>
<evidence type="ECO:0000313" key="2">
    <source>
        <dbReference type="EMBL" id="OII71250.1"/>
    </source>
</evidence>
<gene>
    <name evidence="2" type="ORF">cubi_01725</name>
</gene>
<keyword evidence="1" id="KW-0472">Membrane</keyword>
<dbReference type="VEuPathDB" id="CryptoDB:cubi_01725"/>
<dbReference type="GeneID" id="39978516"/>
<protein>
    <submittedName>
        <fullName evidence="2">Uncharacterized protein</fullName>
    </submittedName>
</protein>
<name>A0A1J4MAJ7_9CRYT</name>
<accession>A0A1J4MAJ7</accession>
<organism evidence="2 3">
    <name type="scientific">Cryptosporidium ubiquitum</name>
    <dbReference type="NCBI Taxonomy" id="857276"/>
    <lineage>
        <taxon>Eukaryota</taxon>
        <taxon>Sar</taxon>
        <taxon>Alveolata</taxon>
        <taxon>Apicomplexa</taxon>
        <taxon>Conoidasida</taxon>
        <taxon>Coccidia</taxon>
        <taxon>Eucoccidiorida</taxon>
        <taxon>Eimeriorina</taxon>
        <taxon>Cryptosporidiidae</taxon>
        <taxon>Cryptosporidium</taxon>
    </lineage>
</organism>
<dbReference type="RefSeq" id="XP_028873121.1">
    <property type="nucleotide sequence ID" value="XM_029018737.1"/>
</dbReference>
<proteinExistence type="predicted"/>
<reference evidence="2 3" key="1">
    <citation type="submission" date="2016-10" db="EMBL/GenBank/DDBJ databases">
        <title>Reductive evolution of mitochondrial metabolism and differential evolution of invasion-related proteins in Cryptosporidium.</title>
        <authorList>
            <person name="Liu S."/>
            <person name="Roellig D.M."/>
            <person name="Guo Y."/>
            <person name="Li N."/>
            <person name="Frace M.A."/>
            <person name="Tang K."/>
            <person name="Zhang L."/>
            <person name="Feng Y."/>
            <person name="Xiao L."/>
        </authorList>
    </citation>
    <scope>NUCLEOTIDE SEQUENCE [LARGE SCALE GENOMIC DNA]</scope>
    <source>
        <strain evidence="2">39726</strain>
    </source>
</reference>
<evidence type="ECO:0000256" key="1">
    <source>
        <dbReference type="SAM" id="Phobius"/>
    </source>
</evidence>